<evidence type="ECO:0000313" key="1">
    <source>
        <dbReference type="EMBL" id="KAJ4427798.1"/>
    </source>
</evidence>
<evidence type="ECO:0000313" key="2">
    <source>
        <dbReference type="Proteomes" id="UP001148838"/>
    </source>
</evidence>
<organism evidence="1 2">
    <name type="scientific">Periplaneta americana</name>
    <name type="common">American cockroach</name>
    <name type="synonym">Blatta americana</name>
    <dbReference type="NCBI Taxonomy" id="6978"/>
    <lineage>
        <taxon>Eukaryota</taxon>
        <taxon>Metazoa</taxon>
        <taxon>Ecdysozoa</taxon>
        <taxon>Arthropoda</taxon>
        <taxon>Hexapoda</taxon>
        <taxon>Insecta</taxon>
        <taxon>Pterygota</taxon>
        <taxon>Neoptera</taxon>
        <taxon>Polyneoptera</taxon>
        <taxon>Dictyoptera</taxon>
        <taxon>Blattodea</taxon>
        <taxon>Blattoidea</taxon>
        <taxon>Blattidae</taxon>
        <taxon>Blattinae</taxon>
        <taxon>Periplaneta</taxon>
    </lineage>
</organism>
<reference evidence="1 2" key="1">
    <citation type="journal article" date="2022" name="Allergy">
        <title>Genome assembly and annotation of Periplaneta americana reveal a comprehensive cockroach allergen profile.</title>
        <authorList>
            <person name="Wang L."/>
            <person name="Xiong Q."/>
            <person name="Saelim N."/>
            <person name="Wang L."/>
            <person name="Nong W."/>
            <person name="Wan A.T."/>
            <person name="Shi M."/>
            <person name="Liu X."/>
            <person name="Cao Q."/>
            <person name="Hui J.H.L."/>
            <person name="Sookrung N."/>
            <person name="Leung T.F."/>
            <person name="Tungtrongchitr A."/>
            <person name="Tsui S.K.W."/>
        </authorList>
    </citation>
    <scope>NUCLEOTIDE SEQUENCE [LARGE SCALE GENOMIC DNA]</scope>
    <source>
        <strain evidence="1">PWHHKU_190912</strain>
    </source>
</reference>
<protein>
    <submittedName>
        <fullName evidence="1">Uncharacterized protein</fullName>
    </submittedName>
</protein>
<sequence length="91" mass="9802">MTETFLQEPLDLPGFYGVHAYARATGGRPAGGVSCFIKPSAGKILECRKETNATIVKTTKLTLIGVYIPPNTATEEVIDTLLRTTSHVADH</sequence>
<keyword evidence="2" id="KW-1185">Reference proteome</keyword>
<dbReference type="InterPro" id="IPR036691">
    <property type="entry name" value="Endo/exonu/phosph_ase_sf"/>
</dbReference>
<accession>A0ABQ8S1D1</accession>
<dbReference type="Gene3D" id="3.60.10.10">
    <property type="entry name" value="Endonuclease/exonuclease/phosphatase"/>
    <property type="match status" value="1"/>
</dbReference>
<dbReference type="EMBL" id="JAJSOF020000038">
    <property type="protein sequence ID" value="KAJ4427798.1"/>
    <property type="molecule type" value="Genomic_DNA"/>
</dbReference>
<proteinExistence type="predicted"/>
<name>A0ABQ8S1D1_PERAM</name>
<comment type="caution">
    <text evidence="1">The sequence shown here is derived from an EMBL/GenBank/DDBJ whole genome shotgun (WGS) entry which is preliminary data.</text>
</comment>
<gene>
    <name evidence="1" type="ORF">ANN_25451</name>
</gene>
<dbReference type="Proteomes" id="UP001148838">
    <property type="component" value="Unassembled WGS sequence"/>
</dbReference>